<dbReference type="EMBL" id="RQXV01000004">
    <property type="protein sequence ID" value="RRC99617.1"/>
    <property type="molecule type" value="Genomic_DNA"/>
</dbReference>
<dbReference type="OrthoDB" id="9798280at2"/>
<name>A0A3P1SR41_9GAMM</name>
<sequence length="105" mass="11778">MADQEKKVQSPTIRWDDSKMTSTYANVCNVSSTREEITMLFGLNQAWNAQQKQLTIELSDRIILNPYAAKRMATLLNGVLAQYEERFGEIGEGSPEAAEAVKAEH</sequence>
<protein>
    <submittedName>
        <fullName evidence="1">DUF3467 domain-containing protein</fullName>
    </submittedName>
</protein>
<reference evidence="1 2" key="1">
    <citation type="submission" date="2018-11" db="EMBL/GenBank/DDBJ databases">
        <title>The draft genome sequence of Amphritea balenae JAMM 1525T.</title>
        <authorList>
            <person name="Fang Z."/>
            <person name="Zhang Y."/>
            <person name="Han X."/>
        </authorList>
    </citation>
    <scope>NUCLEOTIDE SEQUENCE [LARGE SCALE GENOMIC DNA]</scope>
    <source>
        <strain evidence="1 2">JAMM 1525</strain>
    </source>
</reference>
<dbReference type="AlphaFoldDB" id="A0A3P1SR41"/>
<dbReference type="InterPro" id="IPR021857">
    <property type="entry name" value="DUF3467"/>
</dbReference>
<evidence type="ECO:0000313" key="2">
    <source>
        <dbReference type="Proteomes" id="UP000267535"/>
    </source>
</evidence>
<keyword evidence="2" id="KW-1185">Reference proteome</keyword>
<evidence type="ECO:0000313" key="1">
    <source>
        <dbReference type="EMBL" id="RRC99617.1"/>
    </source>
</evidence>
<organism evidence="1 2">
    <name type="scientific">Amphritea balenae</name>
    <dbReference type="NCBI Taxonomy" id="452629"/>
    <lineage>
        <taxon>Bacteria</taxon>
        <taxon>Pseudomonadati</taxon>
        <taxon>Pseudomonadota</taxon>
        <taxon>Gammaproteobacteria</taxon>
        <taxon>Oceanospirillales</taxon>
        <taxon>Oceanospirillaceae</taxon>
        <taxon>Amphritea</taxon>
    </lineage>
</organism>
<dbReference type="Proteomes" id="UP000267535">
    <property type="component" value="Unassembled WGS sequence"/>
</dbReference>
<gene>
    <name evidence="1" type="ORF">EHS89_08925</name>
</gene>
<dbReference type="RefSeq" id="WP_124925807.1">
    <property type="nucleotide sequence ID" value="NZ_BMOH01000006.1"/>
</dbReference>
<comment type="caution">
    <text evidence="1">The sequence shown here is derived from an EMBL/GenBank/DDBJ whole genome shotgun (WGS) entry which is preliminary data.</text>
</comment>
<accession>A0A3P1SR41</accession>
<dbReference type="Pfam" id="PF11950">
    <property type="entry name" value="DUF3467"/>
    <property type="match status" value="1"/>
</dbReference>
<proteinExistence type="predicted"/>